<reference evidence="1" key="1">
    <citation type="submission" date="2019-10" db="EMBL/GenBank/DDBJ databases">
        <authorList>
            <consortium name="DOE Joint Genome Institute"/>
            <person name="Kuo A."/>
            <person name="Miyauchi S."/>
            <person name="Kiss E."/>
            <person name="Drula E."/>
            <person name="Kohler A."/>
            <person name="Sanchez-Garcia M."/>
            <person name="Andreopoulos B."/>
            <person name="Barry K.W."/>
            <person name="Bonito G."/>
            <person name="Buee M."/>
            <person name="Carver A."/>
            <person name="Chen C."/>
            <person name="Cichocki N."/>
            <person name="Clum A."/>
            <person name="Culley D."/>
            <person name="Crous P.W."/>
            <person name="Fauchery L."/>
            <person name="Girlanda M."/>
            <person name="Hayes R."/>
            <person name="Keri Z."/>
            <person name="Labutti K."/>
            <person name="Lipzen A."/>
            <person name="Lombard V."/>
            <person name="Magnuson J."/>
            <person name="Maillard F."/>
            <person name="Morin E."/>
            <person name="Murat C."/>
            <person name="Nolan M."/>
            <person name="Ohm R."/>
            <person name="Pangilinan J."/>
            <person name="Pereira M."/>
            <person name="Perotto S."/>
            <person name="Peter M."/>
            <person name="Riley R."/>
            <person name="Sitrit Y."/>
            <person name="Stielow B."/>
            <person name="Szollosi G."/>
            <person name="Zifcakova L."/>
            <person name="Stursova M."/>
            <person name="Spatafora J.W."/>
            <person name="Tedersoo L."/>
            <person name="Vaario L.-M."/>
            <person name="Yamada A."/>
            <person name="Yan M."/>
            <person name="Wang P."/>
            <person name="Xu J."/>
            <person name="Bruns T."/>
            <person name="Baldrian P."/>
            <person name="Vilgalys R."/>
            <person name="Henrissat B."/>
            <person name="Grigoriev I.V."/>
            <person name="Hibbett D."/>
            <person name="Nagy L.G."/>
            <person name="Martin F.M."/>
        </authorList>
    </citation>
    <scope>NUCLEOTIDE SEQUENCE</scope>
    <source>
        <strain evidence="1">P2</strain>
    </source>
</reference>
<dbReference type="Proteomes" id="UP000886501">
    <property type="component" value="Unassembled WGS sequence"/>
</dbReference>
<evidence type="ECO:0000313" key="1">
    <source>
        <dbReference type="EMBL" id="KAF9652467.1"/>
    </source>
</evidence>
<gene>
    <name evidence="1" type="ORF">BDM02DRAFT_2753055</name>
</gene>
<protein>
    <submittedName>
        <fullName evidence="1">Uncharacterized protein</fullName>
    </submittedName>
</protein>
<keyword evidence="2" id="KW-1185">Reference proteome</keyword>
<sequence length="58" mass="6615">MYTNGILSLCLYLTLERRSPDITPERTDSAYDRSIGVVVCSVLAFCSLSPFRTLTRRR</sequence>
<dbReference type="EMBL" id="MU117968">
    <property type="protein sequence ID" value="KAF9652467.1"/>
    <property type="molecule type" value="Genomic_DNA"/>
</dbReference>
<accession>A0ACB6ZS81</accession>
<comment type="caution">
    <text evidence="1">The sequence shown here is derived from an EMBL/GenBank/DDBJ whole genome shotgun (WGS) entry which is preliminary data.</text>
</comment>
<organism evidence="1 2">
    <name type="scientific">Thelephora ganbajun</name>
    <name type="common">Ganba fungus</name>
    <dbReference type="NCBI Taxonomy" id="370292"/>
    <lineage>
        <taxon>Eukaryota</taxon>
        <taxon>Fungi</taxon>
        <taxon>Dikarya</taxon>
        <taxon>Basidiomycota</taxon>
        <taxon>Agaricomycotina</taxon>
        <taxon>Agaricomycetes</taxon>
        <taxon>Thelephorales</taxon>
        <taxon>Thelephoraceae</taxon>
        <taxon>Thelephora</taxon>
    </lineage>
</organism>
<reference evidence="1" key="2">
    <citation type="journal article" date="2020" name="Nat. Commun.">
        <title>Large-scale genome sequencing of mycorrhizal fungi provides insights into the early evolution of symbiotic traits.</title>
        <authorList>
            <person name="Miyauchi S."/>
            <person name="Kiss E."/>
            <person name="Kuo A."/>
            <person name="Drula E."/>
            <person name="Kohler A."/>
            <person name="Sanchez-Garcia M."/>
            <person name="Morin E."/>
            <person name="Andreopoulos B."/>
            <person name="Barry K.W."/>
            <person name="Bonito G."/>
            <person name="Buee M."/>
            <person name="Carver A."/>
            <person name="Chen C."/>
            <person name="Cichocki N."/>
            <person name="Clum A."/>
            <person name="Culley D."/>
            <person name="Crous P.W."/>
            <person name="Fauchery L."/>
            <person name="Girlanda M."/>
            <person name="Hayes R.D."/>
            <person name="Keri Z."/>
            <person name="LaButti K."/>
            <person name="Lipzen A."/>
            <person name="Lombard V."/>
            <person name="Magnuson J."/>
            <person name="Maillard F."/>
            <person name="Murat C."/>
            <person name="Nolan M."/>
            <person name="Ohm R.A."/>
            <person name="Pangilinan J."/>
            <person name="Pereira M.F."/>
            <person name="Perotto S."/>
            <person name="Peter M."/>
            <person name="Pfister S."/>
            <person name="Riley R."/>
            <person name="Sitrit Y."/>
            <person name="Stielow J.B."/>
            <person name="Szollosi G."/>
            <person name="Zifcakova L."/>
            <person name="Stursova M."/>
            <person name="Spatafora J.W."/>
            <person name="Tedersoo L."/>
            <person name="Vaario L.M."/>
            <person name="Yamada A."/>
            <person name="Yan M."/>
            <person name="Wang P."/>
            <person name="Xu J."/>
            <person name="Bruns T."/>
            <person name="Baldrian P."/>
            <person name="Vilgalys R."/>
            <person name="Dunand C."/>
            <person name="Henrissat B."/>
            <person name="Grigoriev I.V."/>
            <person name="Hibbett D."/>
            <person name="Nagy L.G."/>
            <person name="Martin F.M."/>
        </authorList>
    </citation>
    <scope>NUCLEOTIDE SEQUENCE</scope>
    <source>
        <strain evidence="1">P2</strain>
    </source>
</reference>
<proteinExistence type="predicted"/>
<evidence type="ECO:0000313" key="2">
    <source>
        <dbReference type="Proteomes" id="UP000886501"/>
    </source>
</evidence>
<name>A0ACB6ZS81_THEGA</name>